<dbReference type="InterPro" id="IPR002986">
    <property type="entry name" value="DAP_deCOOHase_LysA"/>
</dbReference>
<comment type="cofactor">
    <cofactor evidence="1 5 7 8">
        <name>pyridoxal 5'-phosphate</name>
        <dbReference type="ChEBI" id="CHEBI:597326"/>
    </cofactor>
</comment>
<keyword evidence="3 5" id="KW-0663">Pyridoxal phosphate</keyword>
<dbReference type="GO" id="GO:0009089">
    <property type="term" value="P:lysine biosynthetic process via diaminopimelate"/>
    <property type="evidence" value="ECO:0007669"/>
    <property type="project" value="UniProtKB-UniRule"/>
</dbReference>
<dbReference type="CDD" id="cd06828">
    <property type="entry name" value="PLPDE_III_DapDC"/>
    <property type="match status" value="1"/>
</dbReference>
<gene>
    <name evidence="5 11" type="primary">lysA</name>
    <name evidence="11" type="ORF">H8E29_03650</name>
</gene>
<dbReference type="UniPathway" id="UPA00034">
    <property type="reaction ID" value="UER00027"/>
</dbReference>
<dbReference type="InterPro" id="IPR022643">
    <property type="entry name" value="De-COase2_C"/>
</dbReference>
<dbReference type="PANTHER" id="PTHR43727:SF2">
    <property type="entry name" value="GROUP IV DECARBOXYLASE"/>
    <property type="match status" value="1"/>
</dbReference>
<dbReference type="NCBIfam" id="TIGR01048">
    <property type="entry name" value="lysA"/>
    <property type="match status" value="1"/>
</dbReference>
<dbReference type="Pfam" id="PF00278">
    <property type="entry name" value="Orn_DAP_Arg_deC"/>
    <property type="match status" value="1"/>
</dbReference>
<keyword evidence="2 5" id="KW-0210">Decarboxylase</keyword>
<feature type="domain" description="Orn/DAP/Arg decarboxylase 2 N-terminal" evidence="10">
    <location>
        <begin position="36"/>
        <end position="278"/>
    </location>
</feature>
<protein>
    <recommendedName>
        <fullName evidence="5 6">Diaminopimelate decarboxylase</fullName>
        <shortName evidence="5">DAP decarboxylase</shortName>
        <shortName evidence="5">DAPDC</shortName>
        <ecNumber evidence="5 6">4.1.1.20</ecNumber>
    </recommendedName>
</protein>
<comment type="subunit">
    <text evidence="5">Homodimer.</text>
</comment>
<dbReference type="HAMAP" id="MF_02120">
    <property type="entry name" value="LysA"/>
    <property type="match status" value="1"/>
</dbReference>
<proteinExistence type="inferred from homology"/>
<keyword evidence="5" id="KW-0028">Amino-acid biosynthesis</keyword>
<comment type="similarity">
    <text evidence="5">Belongs to the Orn/Lys/Arg decarboxylase class-II family. LysA subfamily.</text>
</comment>
<dbReference type="EMBL" id="JACNJN010000060">
    <property type="protein sequence ID" value="MBC8334337.1"/>
    <property type="molecule type" value="Genomic_DNA"/>
</dbReference>
<sequence length="416" mass="45354">MNTFSYDKGSLFCDQIPLAELSNEFGTPLYVYSAKRLRENISRFQTAFSALNPLVCYAVKANDNLALLQIFTDQGLGFDVVSGGELHRVQRAGAKPEGVVFAGTGKTNSELKQAVHSGLSKISVESGDELQALNQIAGELGRRPSVLLRLNPDISPDTHQHIITGNAESKFGISPGTAHQLRSHDWPNLDLCGVHIHIGSQIPDQEPTLSALEIALDFLEQCPPEWDTLDLGGGFPVGYSPDSAPTSFTDFAEPIANRLAHFSRPLKLILEPGRSLIADAGGLLLTVQATKETGSRRTVIVDGGMNTLLRPALYDAYHHILPIDEVNEKLFLTDVAGPVCESADYLGRERHLPALERGDSLAVLTTGAYGYSMASHYNAHPLPAEVLVDGDSYRLIRRRETYADLDGRDITTQNRK</sequence>
<keyword evidence="4 5" id="KW-0456">Lyase</keyword>
<comment type="pathway">
    <text evidence="5 8">Amino-acid biosynthesis; L-lysine biosynthesis via DAP pathway; L-lysine from DL-2,6-diaminopimelate: step 1/1.</text>
</comment>
<evidence type="ECO:0000256" key="5">
    <source>
        <dbReference type="HAMAP-Rule" id="MF_02120"/>
    </source>
</evidence>
<evidence type="ECO:0000259" key="9">
    <source>
        <dbReference type="Pfam" id="PF00278"/>
    </source>
</evidence>
<dbReference type="Proteomes" id="UP000614469">
    <property type="component" value="Unassembled WGS sequence"/>
</dbReference>
<name>A0A8J6NIN8_9CHLR</name>
<dbReference type="PRINTS" id="PR01181">
    <property type="entry name" value="DAPDCRBXLASE"/>
</dbReference>
<evidence type="ECO:0000256" key="1">
    <source>
        <dbReference type="ARBA" id="ARBA00001933"/>
    </source>
</evidence>
<reference evidence="11 12" key="1">
    <citation type="submission" date="2020-08" db="EMBL/GenBank/DDBJ databases">
        <title>Bridging the membrane lipid divide: bacteria of the FCB group superphylum have the potential to synthesize archaeal ether lipids.</title>
        <authorList>
            <person name="Villanueva L."/>
            <person name="Von Meijenfeldt F.A.B."/>
            <person name="Westbye A.B."/>
            <person name="Yadav S."/>
            <person name="Hopmans E.C."/>
            <person name="Dutilh B.E."/>
            <person name="Sinninghe Damste J.S."/>
        </authorList>
    </citation>
    <scope>NUCLEOTIDE SEQUENCE [LARGE SCALE GENOMIC DNA]</scope>
    <source>
        <strain evidence="11">NIOZ-UU36</strain>
    </source>
</reference>
<dbReference type="PRINTS" id="PR01179">
    <property type="entry name" value="ODADCRBXLASE"/>
</dbReference>
<evidence type="ECO:0000313" key="12">
    <source>
        <dbReference type="Proteomes" id="UP000614469"/>
    </source>
</evidence>
<feature type="binding site" evidence="5">
    <location>
        <position position="341"/>
    </location>
    <ligand>
        <name>substrate</name>
    </ligand>
</feature>
<dbReference type="InterPro" id="IPR022644">
    <property type="entry name" value="De-COase2_N"/>
</dbReference>
<feature type="binding site" evidence="5">
    <location>
        <position position="369"/>
    </location>
    <ligand>
        <name>pyridoxal 5'-phosphate</name>
        <dbReference type="ChEBI" id="CHEBI:597326"/>
    </ligand>
</feature>
<feature type="modified residue" description="N6-(pyridoxal phosphate)lysine" evidence="5 7">
    <location>
        <position position="60"/>
    </location>
</feature>
<dbReference type="EC" id="4.1.1.20" evidence="5 6"/>
<dbReference type="SUPFAM" id="SSF51419">
    <property type="entry name" value="PLP-binding barrel"/>
    <property type="match status" value="1"/>
</dbReference>
<dbReference type="InterPro" id="IPR029066">
    <property type="entry name" value="PLP-binding_barrel"/>
</dbReference>
<evidence type="ECO:0000256" key="8">
    <source>
        <dbReference type="RuleBase" id="RU003738"/>
    </source>
</evidence>
<evidence type="ECO:0000256" key="3">
    <source>
        <dbReference type="ARBA" id="ARBA00022898"/>
    </source>
</evidence>
<feature type="binding site" evidence="5">
    <location>
        <begin position="271"/>
        <end position="274"/>
    </location>
    <ligand>
        <name>pyridoxal 5'-phosphate</name>
        <dbReference type="ChEBI" id="CHEBI:597326"/>
    </ligand>
</feature>
<dbReference type="InterPro" id="IPR000183">
    <property type="entry name" value="Orn/DAP/Arg_de-COase"/>
</dbReference>
<dbReference type="AlphaFoldDB" id="A0A8J6NIN8"/>
<dbReference type="GO" id="GO:0030170">
    <property type="term" value="F:pyridoxal phosphate binding"/>
    <property type="evidence" value="ECO:0007669"/>
    <property type="project" value="UniProtKB-UniRule"/>
</dbReference>
<feature type="binding site" evidence="5">
    <location>
        <position position="314"/>
    </location>
    <ligand>
        <name>substrate</name>
    </ligand>
</feature>
<evidence type="ECO:0000313" key="11">
    <source>
        <dbReference type="EMBL" id="MBC8334337.1"/>
    </source>
</evidence>
<evidence type="ECO:0000256" key="7">
    <source>
        <dbReference type="PIRSR" id="PIRSR600183-50"/>
    </source>
</evidence>
<evidence type="ECO:0000256" key="6">
    <source>
        <dbReference type="NCBIfam" id="TIGR01048"/>
    </source>
</evidence>
<comment type="caution">
    <text evidence="11">The sequence shown here is derived from an EMBL/GenBank/DDBJ whole genome shotgun (WGS) entry which is preliminary data.</text>
</comment>
<evidence type="ECO:0000256" key="2">
    <source>
        <dbReference type="ARBA" id="ARBA00022793"/>
    </source>
</evidence>
<comment type="catalytic activity">
    <reaction evidence="5 8">
        <text>meso-2,6-diaminopimelate + H(+) = L-lysine + CO2</text>
        <dbReference type="Rhea" id="RHEA:15101"/>
        <dbReference type="ChEBI" id="CHEBI:15378"/>
        <dbReference type="ChEBI" id="CHEBI:16526"/>
        <dbReference type="ChEBI" id="CHEBI:32551"/>
        <dbReference type="ChEBI" id="CHEBI:57791"/>
        <dbReference type="EC" id="4.1.1.20"/>
    </reaction>
</comment>
<feature type="domain" description="Orn/DAP/Arg decarboxylase 2 C-terminal" evidence="9">
    <location>
        <begin position="30"/>
        <end position="367"/>
    </location>
</feature>
<dbReference type="GO" id="GO:0008836">
    <property type="term" value="F:diaminopimelate decarboxylase activity"/>
    <property type="evidence" value="ECO:0007669"/>
    <property type="project" value="UniProtKB-UniRule"/>
</dbReference>
<dbReference type="Gene3D" id="3.20.20.10">
    <property type="entry name" value="Alanine racemase"/>
    <property type="match status" value="1"/>
</dbReference>
<dbReference type="PANTHER" id="PTHR43727">
    <property type="entry name" value="DIAMINOPIMELATE DECARBOXYLASE"/>
    <property type="match status" value="1"/>
</dbReference>
<feature type="binding site" evidence="5">
    <location>
        <position position="310"/>
    </location>
    <ligand>
        <name>substrate</name>
    </ligand>
</feature>
<feature type="binding site" evidence="5">
    <location>
        <position position="369"/>
    </location>
    <ligand>
        <name>substrate</name>
    </ligand>
</feature>
<dbReference type="SUPFAM" id="SSF50621">
    <property type="entry name" value="Alanine racemase C-terminal domain-like"/>
    <property type="match status" value="1"/>
</dbReference>
<dbReference type="InterPro" id="IPR009006">
    <property type="entry name" value="Ala_racemase/Decarboxylase_C"/>
</dbReference>
<feature type="binding site" evidence="5">
    <location>
        <position position="274"/>
    </location>
    <ligand>
        <name>substrate</name>
    </ligand>
</feature>
<comment type="function">
    <text evidence="5">Specifically catalyzes the decarboxylation of meso-diaminopimelate (meso-DAP) to L-lysine.</text>
</comment>
<accession>A0A8J6NIN8</accession>
<dbReference type="Gene3D" id="2.40.37.10">
    <property type="entry name" value="Lyase, Ornithine Decarboxylase, Chain A, domain 1"/>
    <property type="match status" value="1"/>
</dbReference>
<evidence type="ECO:0000256" key="4">
    <source>
        <dbReference type="ARBA" id="ARBA00023239"/>
    </source>
</evidence>
<dbReference type="Pfam" id="PF02784">
    <property type="entry name" value="Orn_Arg_deC_N"/>
    <property type="match status" value="1"/>
</dbReference>
<evidence type="ECO:0000259" key="10">
    <source>
        <dbReference type="Pfam" id="PF02784"/>
    </source>
</evidence>
<feature type="binding site" evidence="5">
    <location>
        <position position="234"/>
    </location>
    <ligand>
        <name>pyridoxal 5'-phosphate</name>
        <dbReference type="ChEBI" id="CHEBI:597326"/>
    </ligand>
</feature>
<feature type="active site" description="Proton donor" evidence="7">
    <location>
        <position position="340"/>
    </location>
</feature>
<dbReference type="FunFam" id="3.20.20.10:FF:000003">
    <property type="entry name" value="Diaminopimelate decarboxylase"/>
    <property type="match status" value="1"/>
</dbReference>
<keyword evidence="5 8" id="KW-0457">Lysine biosynthesis</keyword>
<organism evidence="11 12">
    <name type="scientific">Candidatus Desulfolinea nitratireducens</name>
    <dbReference type="NCBI Taxonomy" id="2841698"/>
    <lineage>
        <taxon>Bacteria</taxon>
        <taxon>Bacillati</taxon>
        <taxon>Chloroflexota</taxon>
        <taxon>Anaerolineae</taxon>
        <taxon>Anaerolineales</taxon>
        <taxon>Anaerolineales incertae sedis</taxon>
        <taxon>Candidatus Desulfolinea</taxon>
    </lineage>
</organism>